<proteinExistence type="predicted"/>
<evidence type="ECO:0000313" key="2">
    <source>
        <dbReference type="Proteomes" id="UP001156629"/>
    </source>
</evidence>
<sequence length="623" mass="70377">MSLLTDMFDACWYLEAYPDVRDAGIDPLEHYMTVGWREGRNPSAAFDTQLYLCANPDVVKANLNPLEHYVMSGRVEVGSVTSPEMIEDISIVPGNRDLDEEMLLNNMGIVAEDFDAGFYRRRNPDLEGTDDDLFRHFMTTGWKEGRDPSGRFDVGYYLWANPDVAVAEINPLLHYRLHSTTEIRRSLQPHAMERATLRHCQAVQDRKPSWELPASDKAVDEWYLESFLAQDRKNYGRKSGLIVSISHDDYRKGQEGEQNCVWDEAAAFSSHGWAYLHLFPARAISTLASLHGGEFVASLNGQRIGRVTVDTLLKVLAIQHAYYSRRNLILHHLQGVTPECVPVIAREMRAEKSLFWLHDFFTVCPSRALMRNDIAFCNAPLPISPACGICAYGAERQTHLPRIKTMFEALRPEVIAPSRYTLAFWQKKTDLPVSKASVQEPAFITDQVPRGRIVSQPLKIGFVGAPVFYKGWDVYRKLAAHFLNDNRYEFFYLGSTVQDAVNITSLQATVTLDNRDAVRTCIRDNEIDVIVNWSLYPETFGFTAYEALAAGAFLIVPKGSGNVEDILKSWEQEIGHVAVDETELTNLFEKGGVMSLLEKSRRTTGTLVIRSCSFAYLVSEYAG</sequence>
<dbReference type="Proteomes" id="UP001156629">
    <property type="component" value="Unassembled WGS sequence"/>
</dbReference>
<dbReference type="SUPFAM" id="SSF53756">
    <property type="entry name" value="UDP-Glycosyltransferase/glycogen phosphorylase"/>
    <property type="match status" value="1"/>
</dbReference>
<gene>
    <name evidence="1" type="ORF">GCM10007870_21310</name>
</gene>
<dbReference type="Gene3D" id="3.40.50.2000">
    <property type="entry name" value="Glycogen Phosphorylase B"/>
    <property type="match status" value="1"/>
</dbReference>
<evidence type="ECO:0008006" key="3">
    <source>
        <dbReference type="Google" id="ProtNLM"/>
    </source>
</evidence>
<dbReference type="RefSeq" id="WP_145994790.1">
    <property type="nucleotide sequence ID" value="NZ_BEWP01000024.1"/>
</dbReference>
<protein>
    <recommendedName>
        <fullName evidence="3">Glycosyl transferase family 1 domain-containing protein</fullName>
    </recommendedName>
</protein>
<reference evidence="2" key="1">
    <citation type="journal article" date="2019" name="Int. J. Syst. Evol. Microbiol.">
        <title>The Global Catalogue of Microorganisms (GCM) 10K type strain sequencing project: providing services to taxonomists for standard genome sequencing and annotation.</title>
        <authorList>
            <consortium name="The Broad Institute Genomics Platform"/>
            <consortium name="The Broad Institute Genome Sequencing Center for Infectious Disease"/>
            <person name="Wu L."/>
            <person name="Ma J."/>
        </authorList>
    </citation>
    <scope>NUCLEOTIDE SEQUENCE [LARGE SCALE GENOMIC DNA]</scope>
    <source>
        <strain evidence="2">NBRC 3266</strain>
    </source>
</reference>
<dbReference type="EMBL" id="BSNV01000016">
    <property type="protein sequence ID" value="GLQ66547.1"/>
    <property type="molecule type" value="Genomic_DNA"/>
</dbReference>
<comment type="caution">
    <text evidence="1">The sequence shown here is derived from an EMBL/GenBank/DDBJ whole genome shotgun (WGS) entry which is preliminary data.</text>
</comment>
<name>A0ABQ5WV97_9PROT</name>
<evidence type="ECO:0000313" key="1">
    <source>
        <dbReference type="EMBL" id="GLQ66547.1"/>
    </source>
</evidence>
<keyword evidence="2" id="KW-1185">Reference proteome</keyword>
<organism evidence="1 2">
    <name type="scientific">Gluconobacter kondonii</name>
    <dbReference type="NCBI Taxonomy" id="941463"/>
    <lineage>
        <taxon>Bacteria</taxon>
        <taxon>Pseudomonadati</taxon>
        <taxon>Pseudomonadota</taxon>
        <taxon>Alphaproteobacteria</taxon>
        <taxon>Acetobacterales</taxon>
        <taxon>Acetobacteraceae</taxon>
        <taxon>Gluconobacter</taxon>
    </lineage>
</organism>
<accession>A0ABQ5WV97</accession>
<dbReference type="GeneID" id="76195941"/>